<dbReference type="Proteomes" id="UP001056120">
    <property type="component" value="Linkage Group LG26"/>
</dbReference>
<sequence length="74" mass="8639">MFKDKYQAPWNSYSLFSHCNGKSTRVRKKRLWVVGKEFTHGIVESTEIDLTELEEENLEDGDIGENGESSTKWR</sequence>
<gene>
    <name evidence="1" type="ORF">L1987_77911</name>
</gene>
<reference evidence="1 2" key="2">
    <citation type="journal article" date="2022" name="Mol. Ecol. Resour.">
        <title>The genomes of chicory, endive, great burdock and yacon provide insights into Asteraceae paleo-polyploidization history and plant inulin production.</title>
        <authorList>
            <person name="Fan W."/>
            <person name="Wang S."/>
            <person name="Wang H."/>
            <person name="Wang A."/>
            <person name="Jiang F."/>
            <person name="Liu H."/>
            <person name="Zhao H."/>
            <person name="Xu D."/>
            <person name="Zhang Y."/>
        </authorList>
    </citation>
    <scope>NUCLEOTIDE SEQUENCE [LARGE SCALE GENOMIC DNA]</scope>
    <source>
        <strain evidence="2">cv. Yunnan</strain>
        <tissue evidence="1">Leaves</tissue>
    </source>
</reference>
<dbReference type="EMBL" id="CM042043">
    <property type="protein sequence ID" value="KAI3694927.1"/>
    <property type="molecule type" value="Genomic_DNA"/>
</dbReference>
<accession>A0ACB8ZAB4</accession>
<protein>
    <submittedName>
        <fullName evidence="1">Uncharacterized protein</fullName>
    </submittedName>
</protein>
<reference evidence="2" key="1">
    <citation type="journal article" date="2022" name="Mol. Ecol. Resour.">
        <title>The genomes of chicory, endive, great burdock and yacon provide insights into Asteraceae palaeo-polyploidization history and plant inulin production.</title>
        <authorList>
            <person name="Fan W."/>
            <person name="Wang S."/>
            <person name="Wang H."/>
            <person name="Wang A."/>
            <person name="Jiang F."/>
            <person name="Liu H."/>
            <person name="Zhao H."/>
            <person name="Xu D."/>
            <person name="Zhang Y."/>
        </authorList>
    </citation>
    <scope>NUCLEOTIDE SEQUENCE [LARGE SCALE GENOMIC DNA]</scope>
    <source>
        <strain evidence="2">cv. Yunnan</strain>
    </source>
</reference>
<proteinExistence type="predicted"/>
<comment type="caution">
    <text evidence="1">The sequence shown here is derived from an EMBL/GenBank/DDBJ whole genome shotgun (WGS) entry which is preliminary data.</text>
</comment>
<evidence type="ECO:0000313" key="2">
    <source>
        <dbReference type="Proteomes" id="UP001056120"/>
    </source>
</evidence>
<name>A0ACB8ZAB4_9ASTR</name>
<evidence type="ECO:0000313" key="1">
    <source>
        <dbReference type="EMBL" id="KAI3694927.1"/>
    </source>
</evidence>
<keyword evidence="2" id="KW-1185">Reference proteome</keyword>
<organism evidence="1 2">
    <name type="scientific">Smallanthus sonchifolius</name>
    <dbReference type="NCBI Taxonomy" id="185202"/>
    <lineage>
        <taxon>Eukaryota</taxon>
        <taxon>Viridiplantae</taxon>
        <taxon>Streptophyta</taxon>
        <taxon>Embryophyta</taxon>
        <taxon>Tracheophyta</taxon>
        <taxon>Spermatophyta</taxon>
        <taxon>Magnoliopsida</taxon>
        <taxon>eudicotyledons</taxon>
        <taxon>Gunneridae</taxon>
        <taxon>Pentapetalae</taxon>
        <taxon>asterids</taxon>
        <taxon>campanulids</taxon>
        <taxon>Asterales</taxon>
        <taxon>Asteraceae</taxon>
        <taxon>Asteroideae</taxon>
        <taxon>Heliantheae alliance</taxon>
        <taxon>Millerieae</taxon>
        <taxon>Smallanthus</taxon>
    </lineage>
</organism>